<sequence length="423" mass="46253">MDSEQLETANGSGSMNRTWISSRLLRSVALIASIILLSWSFSGSLVIYNKWIFQVCEDDSPDNCRGWGFPFPLVVTCSHMILIFGCLSIAMHVFKVIQKPEVDKQVYWYKLVPYAVLVALDIGLSNVAFVYLEATFVEMCKSSMPAVVMLLSVLSGLEPFSYFQMGLVLLICIGLAISSVGEANFSVVGFITVMAAVFMGSTKLVISQYLIQGAQSNEAAGSVPDSNDGNDNNEGYSMTATDEPEEPSLGNGEEEQTRKPQSAKEKVFKGLSSVQILYLQTPISGMLLVIPSAVSLYLRVGHIDQLSDSGYLAKTLFIIILGGCLAINLDIFNLLAVKYTSAISLTIAGVARTSFIILASWLFFRNEITTMNFVGFAICLVGVVLYNIMKYQKLKREIAQDAYKDNNPPATDQVPTSDVVENA</sequence>
<feature type="transmembrane region" description="Helical" evidence="6">
    <location>
        <begin position="111"/>
        <end position="132"/>
    </location>
</feature>
<reference evidence="8" key="1">
    <citation type="submission" date="2021-01" db="EMBL/GenBank/DDBJ databases">
        <authorList>
            <person name="Corre E."/>
            <person name="Pelletier E."/>
            <person name="Niang G."/>
            <person name="Scheremetjew M."/>
            <person name="Finn R."/>
            <person name="Kale V."/>
            <person name="Holt S."/>
            <person name="Cochrane G."/>
            <person name="Meng A."/>
            <person name="Brown T."/>
            <person name="Cohen L."/>
        </authorList>
    </citation>
    <scope>NUCLEOTIDE SEQUENCE</scope>
    <source>
        <strain evidence="8">CCMP 769</strain>
    </source>
</reference>
<dbReference type="InterPro" id="IPR037185">
    <property type="entry name" value="EmrE-like"/>
</dbReference>
<feature type="region of interest" description="Disordered" evidence="5">
    <location>
        <begin position="218"/>
        <end position="262"/>
    </location>
</feature>
<dbReference type="InterPro" id="IPR004853">
    <property type="entry name" value="Sugar_P_trans_dom"/>
</dbReference>
<feature type="transmembrane region" description="Helical" evidence="6">
    <location>
        <begin position="342"/>
        <end position="364"/>
    </location>
</feature>
<keyword evidence="3 6" id="KW-1133">Transmembrane helix</keyword>
<dbReference type="Pfam" id="PF03151">
    <property type="entry name" value="TPT"/>
    <property type="match status" value="2"/>
</dbReference>
<evidence type="ECO:0000256" key="4">
    <source>
        <dbReference type="ARBA" id="ARBA00023136"/>
    </source>
</evidence>
<dbReference type="GO" id="GO:0016020">
    <property type="term" value="C:membrane"/>
    <property type="evidence" value="ECO:0007669"/>
    <property type="project" value="UniProtKB-SubCell"/>
</dbReference>
<evidence type="ECO:0000256" key="6">
    <source>
        <dbReference type="SAM" id="Phobius"/>
    </source>
</evidence>
<feature type="transmembrane region" description="Helical" evidence="6">
    <location>
        <begin position="276"/>
        <end position="299"/>
    </location>
</feature>
<proteinExistence type="predicted"/>
<evidence type="ECO:0000313" key="8">
    <source>
        <dbReference type="EMBL" id="CAE0066511.1"/>
    </source>
</evidence>
<feature type="transmembrane region" description="Helical" evidence="6">
    <location>
        <begin position="370"/>
        <end position="388"/>
    </location>
</feature>
<feature type="transmembrane region" description="Helical" evidence="6">
    <location>
        <begin position="183"/>
        <end position="206"/>
    </location>
</feature>
<feature type="transmembrane region" description="Helical" evidence="6">
    <location>
        <begin position="311"/>
        <end position="335"/>
    </location>
</feature>
<protein>
    <recommendedName>
        <fullName evidence="7">Sugar phosphate transporter domain-containing protein</fullName>
    </recommendedName>
</protein>
<dbReference type="PANTHER" id="PTHR11132">
    <property type="entry name" value="SOLUTE CARRIER FAMILY 35"/>
    <property type="match status" value="1"/>
</dbReference>
<evidence type="ECO:0000256" key="2">
    <source>
        <dbReference type="ARBA" id="ARBA00022692"/>
    </source>
</evidence>
<feature type="compositionally biased region" description="Polar residues" evidence="5">
    <location>
        <begin position="218"/>
        <end position="240"/>
    </location>
</feature>
<organism evidence="8">
    <name type="scientific">Rhodosorus marinus</name>
    <dbReference type="NCBI Taxonomy" id="101924"/>
    <lineage>
        <taxon>Eukaryota</taxon>
        <taxon>Rhodophyta</taxon>
        <taxon>Stylonematophyceae</taxon>
        <taxon>Stylonematales</taxon>
        <taxon>Stylonemataceae</taxon>
        <taxon>Rhodosorus</taxon>
    </lineage>
</organism>
<feature type="transmembrane region" description="Helical" evidence="6">
    <location>
        <begin position="144"/>
        <end position="177"/>
    </location>
</feature>
<feature type="domain" description="Sugar phosphate transporter" evidence="7">
    <location>
        <begin position="37"/>
        <end position="214"/>
    </location>
</feature>
<feature type="transmembrane region" description="Helical" evidence="6">
    <location>
        <begin position="69"/>
        <end position="91"/>
    </location>
</feature>
<feature type="transmembrane region" description="Helical" evidence="6">
    <location>
        <begin position="24"/>
        <end position="48"/>
    </location>
</feature>
<accession>A0A7S3ABE3</accession>
<keyword evidence="4 6" id="KW-0472">Membrane</keyword>
<evidence type="ECO:0000256" key="1">
    <source>
        <dbReference type="ARBA" id="ARBA00004141"/>
    </source>
</evidence>
<comment type="subcellular location">
    <subcellularLocation>
        <location evidence="1">Membrane</location>
        <topology evidence="1">Multi-pass membrane protein</topology>
    </subcellularLocation>
</comment>
<dbReference type="InterPro" id="IPR050186">
    <property type="entry name" value="TPT_transporter"/>
</dbReference>
<dbReference type="AlphaFoldDB" id="A0A7S3ABE3"/>
<dbReference type="SUPFAM" id="SSF103481">
    <property type="entry name" value="Multidrug resistance efflux transporter EmrE"/>
    <property type="match status" value="1"/>
</dbReference>
<dbReference type="EMBL" id="HBHW01044515">
    <property type="protein sequence ID" value="CAE0066511.1"/>
    <property type="molecule type" value="Transcribed_RNA"/>
</dbReference>
<evidence type="ECO:0000256" key="3">
    <source>
        <dbReference type="ARBA" id="ARBA00022989"/>
    </source>
</evidence>
<gene>
    <name evidence="8" type="ORF">RMAR00112_LOCUS34583</name>
</gene>
<evidence type="ECO:0000256" key="5">
    <source>
        <dbReference type="SAM" id="MobiDB-lite"/>
    </source>
</evidence>
<keyword evidence="2 6" id="KW-0812">Transmembrane</keyword>
<name>A0A7S3ABE3_9RHOD</name>
<feature type="domain" description="Sugar phosphate transporter" evidence="7">
    <location>
        <begin position="275"/>
        <end position="387"/>
    </location>
</feature>
<evidence type="ECO:0000259" key="7">
    <source>
        <dbReference type="Pfam" id="PF03151"/>
    </source>
</evidence>